<reference evidence="7" key="1">
    <citation type="submission" date="2016-08" db="EMBL/GenBank/DDBJ databases">
        <authorList>
            <person name="Varghese N."/>
            <person name="Submissions Spin"/>
        </authorList>
    </citation>
    <scope>NUCLEOTIDE SEQUENCE [LARGE SCALE GENOMIC DNA]</scope>
    <source>
        <strain evidence="7">HAMBI 2975</strain>
    </source>
</reference>
<dbReference type="InterPro" id="IPR036259">
    <property type="entry name" value="MFS_trans_sf"/>
</dbReference>
<dbReference type="Pfam" id="PF07690">
    <property type="entry name" value="MFS_1"/>
    <property type="match status" value="1"/>
</dbReference>
<evidence type="ECO:0000256" key="4">
    <source>
        <dbReference type="SAM" id="Phobius"/>
    </source>
</evidence>
<feature type="transmembrane region" description="Helical" evidence="4">
    <location>
        <begin position="180"/>
        <end position="200"/>
    </location>
</feature>
<feature type="transmembrane region" description="Helical" evidence="4">
    <location>
        <begin position="293"/>
        <end position="312"/>
    </location>
</feature>
<dbReference type="EMBL" id="FMAG01000010">
    <property type="protein sequence ID" value="SCB47433.1"/>
    <property type="molecule type" value="Genomic_DNA"/>
</dbReference>
<keyword evidence="1 4" id="KW-0812">Transmembrane</keyword>
<accession>A0A1C3X5A0</accession>
<keyword evidence="7" id="KW-1185">Reference proteome</keyword>
<dbReference type="PANTHER" id="PTHR42910:SF1">
    <property type="entry name" value="MAJOR FACILITATOR SUPERFAMILY (MFS) PROFILE DOMAIN-CONTAINING PROTEIN"/>
    <property type="match status" value="1"/>
</dbReference>
<dbReference type="PROSITE" id="PS50850">
    <property type="entry name" value="MFS"/>
    <property type="match status" value="1"/>
</dbReference>
<dbReference type="GO" id="GO:0022857">
    <property type="term" value="F:transmembrane transporter activity"/>
    <property type="evidence" value="ECO:0007669"/>
    <property type="project" value="InterPro"/>
</dbReference>
<feature type="transmembrane region" description="Helical" evidence="4">
    <location>
        <begin position="318"/>
        <end position="335"/>
    </location>
</feature>
<proteinExistence type="predicted"/>
<dbReference type="RefSeq" id="WP_208603585.1">
    <property type="nucleotide sequence ID" value="NZ_FMAG01000010.1"/>
</dbReference>
<keyword evidence="2 4" id="KW-1133">Transmembrane helix</keyword>
<dbReference type="InterPro" id="IPR011701">
    <property type="entry name" value="MFS"/>
</dbReference>
<name>A0A1C3X5A0_9HYPH</name>
<feature type="transmembrane region" description="Helical" evidence="4">
    <location>
        <begin position="64"/>
        <end position="88"/>
    </location>
</feature>
<dbReference type="PANTHER" id="PTHR42910">
    <property type="entry name" value="TRANSPORTER SCO4007-RELATED"/>
    <property type="match status" value="1"/>
</dbReference>
<dbReference type="Gene3D" id="1.20.1250.20">
    <property type="entry name" value="MFS general substrate transporter like domains"/>
    <property type="match status" value="1"/>
</dbReference>
<evidence type="ECO:0000259" key="5">
    <source>
        <dbReference type="PROSITE" id="PS50850"/>
    </source>
</evidence>
<organism evidence="6 7">
    <name type="scientific">Rhizobium multihospitium</name>
    <dbReference type="NCBI Taxonomy" id="410764"/>
    <lineage>
        <taxon>Bacteria</taxon>
        <taxon>Pseudomonadati</taxon>
        <taxon>Pseudomonadota</taxon>
        <taxon>Alphaproteobacteria</taxon>
        <taxon>Hyphomicrobiales</taxon>
        <taxon>Rhizobiaceae</taxon>
        <taxon>Rhizobium/Agrobacterium group</taxon>
        <taxon>Rhizobium</taxon>
    </lineage>
</organism>
<feature type="transmembrane region" description="Helical" evidence="4">
    <location>
        <begin position="380"/>
        <end position="400"/>
    </location>
</feature>
<evidence type="ECO:0000313" key="6">
    <source>
        <dbReference type="EMBL" id="SCB47433.1"/>
    </source>
</evidence>
<protein>
    <submittedName>
        <fullName evidence="6">Predicted arabinose efflux permease, MFS family</fullName>
    </submittedName>
</protein>
<gene>
    <name evidence="6" type="ORF">GA0061103_0161</name>
</gene>
<dbReference type="AlphaFoldDB" id="A0A1C3X5A0"/>
<evidence type="ECO:0000256" key="1">
    <source>
        <dbReference type="ARBA" id="ARBA00022692"/>
    </source>
</evidence>
<dbReference type="Proteomes" id="UP000199101">
    <property type="component" value="Unassembled WGS sequence"/>
</dbReference>
<keyword evidence="3 4" id="KW-0472">Membrane</keyword>
<feature type="transmembrane region" description="Helical" evidence="4">
    <location>
        <begin position="355"/>
        <end position="374"/>
    </location>
</feature>
<feature type="transmembrane region" description="Helical" evidence="4">
    <location>
        <begin position="268"/>
        <end position="286"/>
    </location>
</feature>
<sequence length="411" mass="42331">MSAQVQALSRQSELETIDEAQPAGRAVIMLLAAGAGVGVASVYYSQPILPLIRQSLGATSEQMIWVPAVAQAGYAVGMLLLAPLGDFVERKRLVLVKSTLLVITLTIAAVSPALSVLLIASLALGILGSLGQDFVPMAAHLATEERRGHTIGVVTTGLLCGILLSRTVSGVIGSAFGWRAIYEIAAVAVALVALAVWRWLPYQPATVSGSYASLLKSLVVLFRKHAVLRKSLLTQAFLAAPLGAFWSVLALMLAGAPFHLGPAAAGEFGLAGAAGALGAPLFGRLADSRGPSAAIRIGATLVIVAFLLLLVFPQSLPVLIVSTVLFDLGVMAGLVSHQSIVTSIDPAARSRLNGLLMSAAMIGMSVGATVGGFAWNLFGWTGICALCALSGCLALLRSILPPSSSLAKRKA</sequence>
<evidence type="ECO:0000256" key="3">
    <source>
        <dbReference type="ARBA" id="ARBA00023136"/>
    </source>
</evidence>
<feature type="domain" description="Major facilitator superfamily (MFS) profile" evidence="5">
    <location>
        <begin position="27"/>
        <end position="405"/>
    </location>
</feature>
<evidence type="ECO:0000256" key="2">
    <source>
        <dbReference type="ARBA" id="ARBA00022989"/>
    </source>
</evidence>
<dbReference type="SUPFAM" id="SSF103473">
    <property type="entry name" value="MFS general substrate transporter"/>
    <property type="match status" value="1"/>
</dbReference>
<feature type="transmembrane region" description="Helical" evidence="4">
    <location>
        <begin position="100"/>
        <end position="128"/>
    </location>
</feature>
<dbReference type="STRING" id="410764.GA0061103_0161"/>
<feature type="transmembrane region" description="Helical" evidence="4">
    <location>
        <begin position="26"/>
        <end position="44"/>
    </location>
</feature>
<dbReference type="CDD" id="cd17324">
    <property type="entry name" value="MFS_NepI_like"/>
    <property type="match status" value="1"/>
</dbReference>
<evidence type="ECO:0000313" key="7">
    <source>
        <dbReference type="Proteomes" id="UP000199101"/>
    </source>
</evidence>
<dbReference type="InterPro" id="IPR020846">
    <property type="entry name" value="MFS_dom"/>
</dbReference>
<feature type="transmembrane region" description="Helical" evidence="4">
    <location>
        <begin position="236"/>
        <end position="256"/>
    </location>
</feature>